<organism evidence="10 11">
    <name type="scientific">Thermodesulfovibrio aggregans</name>
    <dbReference type="NCBI Taxonomy" id="86166"/>
    <lineage>
        <taxon>Bacteria</taxon>
        <taxon>Pseudomonadati</taxon>
        <taxon>Nitrospirota</taxon>
        <taxon>Thermodesulfovibrionia</taxon>
        <taxon>Thermodesulfovibrionales</taxon>
        <taxon>Thermodesulfovibrionaceae</taxon>
        <taxon>Thermodesulfovibrio</taxon>
    </lineage>
</organism>
<dbReference type="Gene3D" id="1.20.1180.10">
    <property type="entry name" value="Udp N-acetylglucosamine O-acyltransferase, C-terminal domain"/>
    <property type="match status" value="1"/>
</dbReference>
<dbReference type="PIRSF" id="PIRSF000456">
    <property type="entry name" value="UDP-GlcNAc_acltr"/>
    <property type="match status" value="1"/>
</dbReference>
<dbReference type="Pfam" id="PF00132">
    <property type="entry name" value="Hexapep"/>
    <property type="match status" value="1"/>
</dbReference>
<proteinExistence type="inferred from homology"/>
<evidence type="ECO:0000313" key="11">
    <source>
        <dbReference type="Proteomes" id="UP000242288"/>
    </source>
</evidence>
<evidence type="ECO:0000256" key="3">
    <source>
        <dbReference type="ARBA" id="ARBA00022556"/>
    </source>
</evidence>
<keyword evidence="5 8" id="KW-0677">Repeat</keyword>
<dbReference type="EMBL" id="PNIO01000010">
    <property type="protein sequence ID" value="PMP72335.1"/>
    <property type="molecule type" value="Genomic_DNA"/>
</dbReference>
<dbReference type="GO" id="GO:0009245">
    <property type="term" value="P:lipid A biosynthetic process"/>
    <property type="evidence" value="ECO:0007669"/>
    <property type="project" value="UniProtKB-UniRule"/>
</dbReference>
<evidence type="ECO:0000259" key="9">
    <source>
        <dbReference type="Pfam" id="PF13720"/>
    </source>
</evidence>
<comment type="subcellular location">
    <subcellularLocation>
        <location evidence="8">Cytoplasm</location>
    </subcellularLocation>
</comment>
<comment type="similarity">
    <text evidence="8">Belongs to the transferase hexapeptide repeat family. LpxA subfamily.</text>
</comment>
<dbReference type="InterPro" id="IPR010137">
    <property type="entry name" value="Lipid_A_LpxA"/>
</dbReference>
<dbReference type="PANTHER" id="PTHR43480:SF1">
    <property type="entry name" value="ACYL-[ACYL-CARRIER-PROTEIN]--UDP-N-ACETYLGLUCOSAMINE O-ACYLTRANSFERASE, MITOCHONDRIAL-RELATED"/>
    <property type="match status" value="1"/>
</dbReference>
<feature type="domain" description="UDP N-acetylglucosamine O-acyltransferase C-terminal" evidence="9">
    <location>
        <begin position="176"/>
        <end position="257"/>
    </location>
</feature>
<dbReference type="Pfam" id="PF13720">
    <property type="entry name" value="Acetyltransf_11"/>
    <property type="match status" value="1"/>
</dbReference>
<comment type="catalytic activity">
    <reaction evidence="8">
        <text>a (3R)-hydroxyacyl-[ACP] + UDP-N-acetyl-alpha-D-glucosamine = a UDP-3-O-[(3R)-3-hydroxyacyl]-N-acetyl-alpha-D-glucosamine + holo-[ACP]</text>
        <dbReference type="Rhea" id="RHEA:67812"/>
        <dbReference type="Rhea" id="RHEA-COMP:9685"/>
        <dbReference type="Rhea" id="RHEA-COMP:9945"/>
        <dbReference type="ChEBI" id="CHEBI:57705"/>
        <dbReference type="ChEBI" id="CHEBI:64479"/>
        <dbReference type="ChEBI" id="CHEBI:78827"/>
        <dbReference type="ChEBI" id="CHEBI:173225"/>
        <dbReference type="EC" id="2.3.1.129"/>
    </reaction>
</comment>
<keyword evidence="7 8" id="KW-0012">Acyltransferase</keyword>
<dbReference type="InterPro" id="IPR037157">
    <property type="entry name" value="Acetyltransf_C_sf"/>
</dbReference>
<protein>
    <recommendedName>
        <fullName evidence="8">Acyl-[acyl-carrier-protein]--UDP-N-acetylglucosamine O-acyltransferase</fullName>
        <shortName evidence="8">UDP-N-acetylglucosamine acyltransferase</shortName>
        <ecNumber evidence="8">2.3.1.129</ecNumber>
    </recommendedName>
</protein>
<dbReference type="HAMAP" id="MF_00387">
    <property type="entry name" value="LpxA"/>
    <property type="match status" value="1"/>
</dbReference>
<evidence type="ECO:0000256" key="4">
    <source>
        <dbReference type="ARBA" id="ARBA00022679"/>
    </source>
</evidence>
<sequence>MSQIHKTAIVSSKAEIDEDVVIGPYCIIGDNVRIGKGTRLINHVQIEGITEIGENCTIFPFTSIGFPPQDIKYKGQPTGVKIGSNNTIREYVTIHRASVSGDGWTVIGDNNFIMAYVHIAHDCKIGNSVIMANLATLAGHVQVEDFAFIGGLVAVHQFTRIGAHAMIGGFSGVGQDVPPFTMASGPRAKLYGLNSVGLKRRGFSDETINILKKAYKILFRDKLQLKEAIEKVKKELPQIPEIIHLIEFIEANKRGICR</sequence>
<evidence type="ECO:0000256" key="7">
    <source>
        <dbReference type="ARBA" id="ARBA00023315"/>
    </source>
</evidence>
<dbReference type="SUPFAM" id="SSF51161">
    <property type="entry name" value="Trimeric LpxA-like enzymes"/>
    <property type="match status" value="1"/>
</dbReference>
<comment type="caution">
    <text evidence="10">The sequence shown here is derived from an EMBL/GenBank/DDBJ whole genome shotgun (WGS) entry which is preliminary data.</text>
</comment>
<keyword evidence="1 8" id="KW-0963">Cytoplasm</keyword>
<evidence type="ECO:0000256" key="8">
    <source>
        <dbReference type="HAMAP-Rule" id="MF_00387"/>
    </source>
</evidence>
<evidence type="ECO:0000256" key="6">
    <source>
        <dbReference type="ARBA" id="ARBA00023098"/>
    </source>
</evidence>
<evidence type="ECO:0000256" key="5">
    <source>
        <dbReference type="ARBA" id="ARBA00022737"/>
    </source>
</evidence>
<evidence type="ECO:0000256" key="1">
    <source>
        <dbReference type="ARBA" id="ARBA00022490"/>
    </source>
</evidence>
<comment type="function">
    <text evidence="8">Involved in the biosynthesis of lipid A, a phosphorylated glycolipid that anchors the lipopolysaccharide to the outer membrane of the cell.</text>
</comment>
<dbReference type="InterPro" id="IPR018357">
    <property type="entry name" value="Hexapep_transf_CS"/>
</dbReference>
<gene>
    <name evidence="8" type="primary">lpxA</name>
    <name evidence="10" type="ORF">C0186_01550</name>
</gene>
<dbReference type="AlphaFoldDB" id="A0A2J6WPP3"/>
<dbReference type="NCBIfam" id="NF003657">
    <property type="entry name" value="PRK05289.1"/>
    <property type="match status" value="1"/>
</dbReference>
<reference evidence="10 11" key="1">
    <citation type="submission" date="2018-01" db="EMBL/GenBank/DDBJ databases">
        <title>Metagenomic assembled genomes from two thermal pools in the Uzon Caldera, Kamchatka, Russia.</title>
        <authorList>
            <person name="Wilkins L."/>
            <person name="Ettinger C."/>
        </authorList>
    </citation>
    <scope>NUCLEOTIDE SEQUENCE [LARGE SCALE GENOMIC DNA]</scope>
    <source>
        <strain evidence="10">ZAV-04</strain>
    </source>
</reference>
<comment type="pathway">
    <text evidence="8">Glycolipid biosynthesis; lipid IV(A) biosynthesis; lipid IV(A) from (3R)-3-hydroxytetradecanoyl-[acyl-carrier-protein] and UDP-N-acetyl-alpha-D-glucosamine: step 1/6.</text>
</comment>
<keyword evidence="6 8" id="KW-0443">Lipid metabolism</keyword>
<keyword evidence="3 8" id="KW-0441">Lipid A biosynthesis</keyword>
<dbReference type="PROSITE" id="PS00101">
    <property type="entry name" value="HEXAPEP_TRANSFERASES"/>
    <property type="match status" value="1"/>
</dbReference>
<keyword evidence="2 8" id="KW-0444">Lipid biosynthesis</keyword>
<dbReference type="GO" id="GO:0016020">
    <property type="term" value="C:membrane"/>
    <property type="evidence" value="ECO:0007669"/>
    <property type="project" value="GOC"/>
</dbReference>
<dbReference type="InterPro" id="IPR029098">
    <property type="entry name" value="Acetyltransf_C"/>
</dbReference>
<dbReference type="InterPro" id="IPR011004">
    <property type="entry name" value="Trimer_LpxA-like_sf"/>
</dbReference>
<evidence type="ECO:0000256" key="2">
    <source>
        <dbReference type="ARBA" id="ARBA00022516"/>
    </source>
</evidence>
<keyword evidence="4 8" id="KW-0808">Transferase</keyword>
<dbReference type="UniPathway" id="UPA00359">
    <property type="reaction ID" value="UER00477"/>
</dbReference>
<dbReference type="PANTHER" id="PTHR43480">
    <property type="entry name" value="ACYL-[ACYL-CARRIER-PROTEIN]--UDP-N-ACETYLGLUCOSAMINE O-ACYLTRANSFERASE"/>
    <property type="match status" value="1"/>
</dbReference>
<dbReference type="CDD" id="cd03351">
    <property type="entry name" value="LbH_UDP-GlcNAc_AT"/>
    <property type="match status" value="1"/>
</dbReference>
<dbReference type="EC" id="2.3.1.129" evidence="8"/>
<evidence type="ECO:0000313" key="10">
    <source>
        <dbReference type="EMBL" id="PMP72335.1"/>
    </source>
</evidence>
<dbReference type="NCBIfam" id="TIGR01852">
    <property type="entry name" value="lipid_A_lpxA"/>
    <property type="match status" value="1"/>
</dbReference>
<dbReference type="GO" id="GO:0008780">
    <property type="term" value="F:acyl-[acyl-carrier-protein]-UDP-N-acetylglucosamine O-acyltransferase activity"/>
    <property type="evidence" value="ECO:0007669"/>
    <property type="project" value="UniProtKB-UniRule"/>
</dbReference>
<dbReference type="InterPro" id="IPR001451">
    <property type="entry name" value="Hexapep"/>
</dbReference>
<accession>A0A2J6WPP3</accession>
<name>A0A2J6WPP3_9BACT</name>
<comment type="subunit">
    <text evidence="8">Homotrimer.</text>
</comment>
<dbReference type="Gene3D" id="2.160.10.10">
    <property type="entry name" value="Hexapeptide repeat proteins"/>
    <property type="match status" value="1"/>
</dbReference>
<dbReference type="GO" id="GO:0005737">
    <property type="term" value="C:cytoplasm"/>
    <property type="evidence" value="ECO:0007669"/>
    <property type="project" value="UniProtKB-SubCell"/>
</dbReference>
<dbReference type="Proteomes" id="UP000242288">
    <property type="component" value="Unassembled WGS sequence"/>
</dbReference>